<evidence type="ECO:0000256" key="7">
    <source>
        <dbReference type="ARBA" id="ARBA00022782"/>
    </source>
</evidence>
<dbReference type="SUPFAM" id="SSF117281">
    <property type="entry name" value="Kelch motif"/>
    <property type="match status" value="1"/>
</dbReference>
<dbReference type="InterPro" id="IPR038765">
    <property type="entry name" value="Papain-like_cys_pep_sf"/>
</dbReference>
<evidence type="ECO:0000256" key="4">
    <source>
        <dbReference type="ARBA" id="ARBA00022490"/>
    </source>
</evidence>
<dbReference type="Gene3D" id="2.120.10.80">
    <property type="entry name" value="Kelch-type beta propeller"/>
    <property type="match status" value="1"/>
</dbReference>
<dbReference type="EMBL" id="HBEC01018318">
    <property type="protein sequence ID" value="CAD8288553.1"/>
    <property type="molecule type" value="Transcribed_RNA"/>
</dbReference>
<evidence type="ECO:0000313" key="21">
    <source>
        <dbReference type="EMBL" id="CAD8288553.1"/>
    </source>
</evidence>
<dbReference type="InterPro" id="IPR003591">
    <property type="entry name" value="Leu-rich_rpt_typical-subtyp"/>
</dbReference>
<dbReference type="GO" id="GO:0048870">
    <property type="term" value="P:cell motility"/>
    <property type="evidence" value="ECO:0007669"/>
    <property type="project" value="TreeGrafter"/>
</dbReference>
<comment type="subcellular location">
    <subcellularLocation>
        <location evidence="1">Cytoplasm</location>
        <location evidence="1">Cytoskeleton</location>
        <location evidence="1">Flagellum axoneme</location>
    </subcellularLocation>
</comment>
<dbReference type="PROSITE" id="PS51450">
    <property type="entry name" value="LRR"/>
    <property type="match status" value="1"/>
</dbReference>
<dbReference type="Pfam" id="PF24667">
    <property type="entry name" value="MORN_DRC7"/>
    <property type="match status" value="1"/>
</dbReference>
<evidence type="ECO:0000256" key="8">
    <source>
        <dbReference type="ARBA" id="ARBA00022846"/>
    </source>
</evidence>
<name>A0A7R9V988_9CHLO</name>
<feature type="region of interest" description="Disordered" evidence="16">
    <location>
        <begin position="997"/>
        <end position="1097"/>
    </location>
</feature>
<dbReference type="Pfam" id="PF23598">
    <property type="entry name" value="LRR_14"/>
    <property type="match status" value="1"/>
</dbReference>
<evidence type="ECO:0000256" key="2">
    <source>
        <dbReference type="ARBA" id="ARBA00010738"/>
    </source>
</evidence>
<gene>
    <name evidence="21" type="ORF">CEUR00632_LOCUS8592</name>
</gene>
<feature type="domain" description="CEP76/DRC7 peptidase-like" evidence="18">
    <location>
        <begin position="910"/>
        <end position="988"/>
    </location>
</feature>
<dbReference type="PANTHER" id="PTHR35249:SF2">
    <property type="entry name" value="DYNEIN REGULATORY COMPLEX SUBUNIT 7"/>
    <property type="match status" value="1"/>
</dbReference>
<dbReference type="InterPro" id="IPR033551">
    <property type="entry name" value="DRC7/lobo"/>
</dbReference>
<keyword evidence="10" id="KW-0175">Coiled coil</keyword>
<evidence type="ECO:0000259" key="19">
    <source>
        <dbReference type="Pfam" id="PF24667"/>
    </source>
</evidence>
<reference evidence="21" key="1">
    <citation type="submission" date="2021-01" db="EMBL/GenBank/DDBJ databases">
        <authorList>
            <person name="Corre E."/>
            <person name="Pelletier E."/>
            <person name="Niang G."/>
            <person name="Scheremetjew M."/>
            <person name="Finn R."/>
            <person name="Kale V."/>
            <person name="Holt S."/>
            <person name="Cochrane G."/>
            <person name="Meng A."/>
            <person name="Brown T."/>
            <person name="Cohen L."/>
        </authorList>
    </citation>
    <scope>NUCLEOTIDE SEQUENCE</scope>
    <source>
        <strain evidence="21">CCMP219</strain>
    </source>
</reference>
<protein>
    <recommendedName>
        <fullName evidence="3">Dynein regulatory complex subunit 7</fullName>
    </recommendedName>
    <alternativeName>
        <fullName evidence="14">Coiled-coil domain-containing protein 135</fullName>
    </alternativeName>
    <alternativeName>
        <fullName evidence="15">Coiled-coil domain-containing protein lobo homolog</fullName>
    </alternativeName>
</protein>
<evidence type="ECO:0000256" key="14">
    <source>
        <dbReference type="ARBA" id="ARBA00031627"/>
    </source>
</evidence>
<dbReference type="SMART" id="SM00369">
    <property type="entry name" value="LRR_TYP"/>
    <property type="match status" value="6"/>
</dbReference>
<keyword evidence="4" id="KW-0963">Cytoplasm</keyword>
<dbReference type="Pfam" id="PF24656">
    <property type="entry name" value="CEPT76_peptidase"/>
    <property type="match status" value="1"/>
</dbReference>
<dbReference type="SUPFAM" id="SSF52058">
    <property type="entry name" value="L domain-like"/>
    <property type="match status" value="1"/>
</dbReference>
<dbReference type="SMART" id="SM00364">
    <property type="entry name" value="LRR_BAC"/>
    <property type="match status" value="5"/>
</dbReference>
<sequence length="1539" mass="172852">MEAAKASLMAVGQLTAEQVEERLMEARRTYKLNLGYAGISALPAGFVDMVKKFNPHITELELSSNKLSELPDDLEELQFLRTVGLKYNQLKRMPAVLSRLPQLMVLEMSGNQISQVPETIGTMSMLKELNVGGNMITKVSDALCHLPKLEVLLLDNNRLEMLPEDIGELSSLVKLDFSNNTIRFLPVSMGFFKKIQRIDCSNNMLAKVPPSMGHLKLLKEFNLRYNSLDDRYNSKVEEGLSRLLAFLREEEERERLEEIERLKPIGTPVGSYLEYRCKAEPSHVVKTEAGEVTLDNRCWLRHGHSLTQVGSMLVVFGGTTVKDGATTNDVYWMTIDRMEWHLQPTKGERPSPRYNHAAVFDSDNNRLIIFGGRAADRKRLNDVWFLDLETWTWHRPATDGTPPTPRELAVSAFWAGNMVIFGGHAIGGRSNDLLLLDLQSWQWSHPATSGTAPSPRQASAICVGHGNLLFIHGGRNNFVLEDLHVLDFMNMSWTEISASGRMPPPRHSHLLAMTNGNLYLFGGLDELGAQSTAMYRIALPSGVNYSTLKPEWVEWESELPYNKSRSCTIFNGSLSCYQLGSNTLGRVNDEEYEKGLVFFDVFKNVKLNTLKAKELDEEELKPKNAKRLRVQHTINMAAKMPRSFTSYSAAEEKVVAYVQDFQRTFEELYPYRRSLYLMPKNECGVHKFVCTTIRPTQLNYTELYDLDGCASFVSDFMAYESLEDHLHPPEFLPSPMSALGWQAGDCFDCATVLTSLLIGAGYDAYVVVGYAQSAVCDNVQTDTMCPVLEREAKRAALGMRNLEDAVAGLGRRNGSTRAASASVGGGAASAAGAAAAATAVGQRGKYQIKKTAQLESKFLKRKEAEELAAATASVDLDKATDQSADAQPADAEVADAPAAAPQEPGLCRRVHAWVLVKAGSREVTEDLFIEPTTARRYLLSSSPYKGVEYLFNSSNFWVCMQMPLPHSDSRALPSLVNFDLSDASAWEAVFEGRGYASAVDPTRPTSGTRGESRGESRGGGMTGFRSVATPKGGPPKTPLSAKSGATASKRAMTGASDAGTPPRTAESLAGPLDGGLGATEPEDGSLAPHKPPSWVPKLSVPRDAFDMRCPRGSKLTLYQRAQHEIYARFGDCSRWDGMSERLVVFDDEARSEVAEVRELFQRRRDRLRERRVFPKTDTTIEYFDAGSSFGLRDILTVRNDRRIINFYPNARLDGLLCRVEYQGQKIIERFEDRDDKLVYRSATYVQEVTDGDDANAGPGARRLGGADSKRLLPIRKMTEKYARNKEKDADEDVAKMVFYLTEGRIRLEYHFGEDRITNSSRMYHKSGQSQIVQVDPLVSRPNDGSLLEEYQKLLLHEKECMQAIRDIEWEVSEIIRTRTNQEQNITLESPYYDIVRIKAEASDDEEEEEEEQVYDYLSPFLPPLVGMQKLTRDQALDVREKCLRALKDRLIERASIIQSRLDEDTASLAKRQAAFNRDRDQMSNEEEEEYQKAVEESMFRIHILEKRLKRHEEQALHKYYELDHKLRADPRLAQLTKPL</sequence>
<proteinExistence type="inferred from homology"/>
<evidence type="ECO:0000256" key="12">
    <source>
        <dbReference type="ARBA" id="ARBA00023212"/>
    </source>
</evidence>
<feature type="compositionally biased region" description="Low complexity" evidence="16">
    <location>
        <begin position="884"/>
        <end position="901"/>
    </location>
</feature>
<accession>A0A7R9V988</accession>
<dbReference type="PANTHER" id="PTHR35249">
    <property type="entry name" value="DYNEIN REGULATORY COMPLEX SUBUNIT 7"/>
    <property type="match status" value="1"/>
</dbReference>
<keyword evidence="9" id="KW-0744">Spermatogenesis</keyword>
<dbReference type="Pfam" id="PF24671">
    <property type="entry name" value="DRC7_C"/>
    <property type="match status" value="1"/>
</dbReference>
<evidence type="ECO:0000259" key="18">
    <source>
        <dbReference type="Pfam" id="PF24656"/>
    </source>
</evidence>
<dbReference type="GO" id="GO:0031514">
    <property type="term" value="C:motile cilium"/>
    <property type="evidence" value="ECO:0007669"/>
    <property type="project" value="TreeGrafter"/>
</dbReference>
<evidence type="ECO:0000256" key="1">
    <source>
        <dbReference type="ARBA" id="ARBA00004611"/>
    </source>
</evidence>
<dbReference type="InterPro" id="IPR055414">
    <property type="entry name" value="LRR_R13L4/SHOC2-like"/>
</dbReference>
<dbReference type="InterPro" id="IPR056292">
    <property type="entry name" value="DRC7_C"/>
</dbReference>
<evidence type="ECO:0000256" key="5">
    <source>
        <dbReference type="ARBA" id="ARBA00022614"/>
    </source>
</evidence>
<keyword evidence="8" id="KW-0282">Flagellum</keyword>
<feature type="domain" description="Disease resistance R13L4/SHOC-2-like LRR" evidence="17">
    <location>
        <begin position="60"/>
        <end position="155"/>
    </location>
</feature>
<dbReference type="InterPro" id="IPR056291">
    <property type="entry name" value="MORN_DRC7"/>
</dbReference>
<evidence type="ECO:0000256" key="16">
    <source>
        <dbReference type="SAM" id="MobiDB-lite"/>
    </source>
</evidence>
<evidence type="ECO:0000256" key="11">
    <source>
        <dbReference type="ARBA" id="ARBA00023069"/>
    </source>
</evidence>
<feature type="region of interest" description="Disordered" evidence="16">
    <location>
        <begin position="878"/>
        <end position="901"/>
    </location>
</feature>
<keyword evidence="7" id="KW-0221">Differentiation</keyword>
<evidence type="ECO:0000259" key="17">
    <source>
        <dbReference type="Pfam" id="PF23598"/>
    </source>
</evidence>
<evidence type="ECO:0000256" key="15">
    <source>
        <dbReference type="ARBA" id="ARBA00031733"/>
    </source>
</evidence>
<keyword evidence="5" id="KW-0433">Leucine-rich repeat</keyword>
<dbReference type="SUPFAM" id="SSF54001">
    <property type="entry name" value="Cysteine proteinases"/>
    <property type="match status" value="1"/>
</dbReference>
<keyword evidence="6" id="KW-0677">Repeat</keyword>
<dbReference type="Pfam" id="PF24681">
    <property type="entry name" value="Kelch_KLHDC2_KLHL20_DRC7"/>
    <property type="match status" value="1"/>
</dbReference>
<evidence type="ECO:0000256" key="6">
    <source>
        <dbReference type="ARBA" id="ARBA00022737"/>
    </source>
</evidence>
<dbReference type="InterPro" id="IPR032675">
    <property type="entry name" value="LRR_dom_sf"/>
</dbReference>
<dbReference type="Gene3D" id="3.80.10.10">
    <property type="entry name" value="Ribonuclease Inhibitor"/>
    <property type="match status" value="2"/>
</dbReference>
<comment type="similarity">
    <text evidence="2">Belongs to the DRC7 family.</text>
</comment>
<dbReference type="GO" id="GO:0030154">
    <property type="term" value="P:cell differentiation"/>
    <property type="evidence" value="ECO:0007669"/>
    <property type="project" value="UniProtKB-KW"/>
</dbReference>
<evidence type="ECO:0000256" key="3">
    <source>
        <dbReference type="ARBA" id="ARBA00021303"/>
    </source>
</evidence>
<dbReference type="InterPro" id="IPR056290">
    <property type="entry name" value="CEPT76/DRC7_peptidase-like_dom"/>
</dbReference>
<dbReference type="InterPro" id="IPR001611">
    <property type="entry name" value="Leu-rich_rpt"/>
</dbReference>
<keyword evidence="13" id="KW-0966">Cell projection</keyword>
<keyword evidence="12" id="KW-0206">Cytoskeleton</keyword>
<dbReference type="GO" id="GO:0007283">
    <property type="term" value="P:spermatogenesis"/>
    <property type="evidence" value="ECO:0007669"/>
    <property type="project" value="UniProtKB-KW"/>
</dbReference>
<evidence type="ECO:0000256" key="10">
    <source>
        <dbReference type="ARBA" id="ARBA00023054"/>
    </source>
</evidence>
<dbReference type="InterPro" id="IPR015915">
    <property type="entry name" value="Kelch-typ_b-propeller"/>
</dbReference>
<keyword evidence="11" id="KW-0969">Cilium</keyword>
<organism evidence="21">
    <name type="scientific">Chlamydomonas euryale</name>
    <dbReference type="NCBI Taxonomy" id="1486919"/>
    <lineage>
        <taxon>Eukaryota</taxon>
        <taxon>Viridiplantae</taxon>
        <taxon>Chlorophyta</taxon>
        <taxon>core chlorophytes</taxon>
        <taxon>Chlorophyceae</taxon>
        <taxon>CS clade</taxon>
        <taxon>Chlamydomonadales</taxon>
        <taxon>Chlamydomonadaceae</taxon>
        <taxon>Chlamydomonas</taxon>
    </lineage>
</organism>
<feature type="domain" description="Dynein regulatory complex subunit 7 MORN" evidence="19">
    <location>
        <begin position="1110"/>
        <end position="1388"/>
    </location>
</feature>
<evidence type="ECO:0000256" key="13">
    <source>
        <dbReference type="ARBA" id="ARBA00023273"/>
    </source>
</evidence>
<evidence type="ECO:0000256" key="9">
    <source>
        <dbReference type="ARBA" id="ARBA00022871"/>
    </source>
</evidence>
<evidence type="ECO:0000259" key="20">
    <source>
        <dbReference type="Pfam" id="PF24671"/>
    </source>
</evidence>
<feature type="domain" description="Dynein regulatory complex subunit 7 C-terminal" evidence="20">
    <location>
        <begin position="1428"/>
        <end position="1535"/>
    </location>
</feature>